<gene>
    <name evidence="8" type="ORF">C7M71_013595</name>
</gene>
<feature type="domain" description="FAD-binding PCMH-type" evidence="7">
    <location>
        <begin position="124"/>
        <end position="292"/>
    </location>
</feature>
<dbReference type="InterPro" id="IPR006311">
    <property type="entry name" value="TAT_signal"/>
</dbReference>
<feature type="compositionally biased region" description="Low complexity" evidence="6">
    <location>
        <begin position="60"/>
        <end position="90"/>
    </location>
</feature>
<evidence type="ECO:0000256" key="2">
    <source>
        <dbReference type="ARBA" id="ARBA00005466"/>
    </source>
</evidence>
<reference evidence="9" key="1">
    <citation type="submission" date="2018-07" db="EMBL/GenBank/DDBJ databases">
        <title>Streptacidiphilus bronchialis DSM 106435 chromosome.</title>
        <authorList>
            <person name="Batra D."/>
            <person name="Gulvik C.A."/>
        </authorList>
    </citation>
    <scope>NUCLEOTIDE SEQUENCE [LARGE SCALE GENOMIC DNA]</scope>
    <source>
        <strain evidence="9">DSM 106435</strain>
    </source>
</reference>
<dbReference type="KEGG" id="stri:C7M71_013595"/>
<evidence type="ECO:0000256" key="1">
    <source>
        <dbReference type="ARBA" id="ARBA00001974"/>
    </source>
</evidence>
<evidence type="ECO:0000313" key="8">
    <source>
        <dbReference type="EMBL" id="AXI78322.1"/>
    </source>
</evidence>
<evidence type="ECO:0000256" key="5">
    <source>
        <dbReference type="ARBA" id="ARBA00023002"/>
    </source>
</evidence>
<dbReference type="RefSeq" id="WP_111491248.1">
    <property type="nucleotide sequence ID" value="NZ_CP031264.1"/>
</dbReference>
<evidence type="ECO:0000259" key="7">
    <source>
        <dbReference type="PROSITE" id="PS51387"/>
    </source>
</evidence>
<sequence length="562" mass="58604">MAEPQTPATPPTEPTPPGRPPGTGRRSLLLAGTGAAATAWLTACGTASGHRAVATGTGPGTLTPHTPTPNSAAPSAPARTTPAAPATARPGDWAALARDLDGTLIRPGDSRYAVARQSFQPRFDTSHPSGVAYVAGPQDIATCLAFARRHQVPVAVRSGGHSYAGWSTTSGLLIDVGRLSTVTPSQGAAAVGSGARLVDVYAGLASRGATVPAGSCPSVGVAGLTLGGGVGVTGRAYGLTSDNLTAAQIVTADGRIRTVDATHDPDLFWALRGGGGGNFGVVTRFDFRTHPAPACSYAFLSWPWRQAAAVLRAWQSWAPAAPDPYWSSLHLTADYRGPQQVEVTVVNLGPASSLQNQIDRLAASAGASPSSAVVRSRSYPDTMLAMAGSLGWTVAQCHLPGDLPGRRPAGRVVRASYGARSDFYTRRLPDAGIGTLLAAVERYARTVPAGGSAAVALDALGGAVNRVRPQDTAFVHRDGLFLAQYIANWPADASVPRHQAWLDGLWQSLRPYASGQAYQNYPDPQLSGWQQSYYGANLPRLRRVKAAYDPERLFTFPQAIPN</sequence>
<dbReference type="InterPro" id="IPR016167">
    <property type="entry name" value="FAD-bd_PCMH_sub1"/>
</dbReference>
<dbReference type="Pfam" id="PF01565">
    <property type="entry name" value="FAD_binding_4"/>
    <property type="match status" value="1"/>
</dbReference>
<dbReference type="InterPro" id="IPR006094">
    <property type="entry name" value="Oxid_FAD_bind_N"/>
</dbReference>
<accession>A0A345SX67</accession>
<dbReference type="InterPro" id="IPR016169">
    <property type="entry name" value="FAD-bd_PCMH_sub2"/>
</dbReference>
<dbReference type="GO" id="GO:0016491">
    <property type="term" value="F:oxidoreductase activity"/>
    <property type="evidence" value="ECO:0007669"/>
    <property type="project" value="UniProtKB-KW"/>
</dbReference>
<dbReference type="InterPro" id="IPR012951">
    <property type="entry name" value="BBE"/>
</dbReference>
<dbReference type="GO" id="GO:0071949">
    <property type="term" value="F:FAD binding"/>
    <property type="evidence" value="ECO:0007669"/>
    <property type="project" value="InterPro"/>
</dbReference>
<dbReference type="Gene3D" id="3.40.462.20">
    <property type="match status" value="1"/>
</dbReference>
<proteinExistence type="inferred from homology"/>
<evidence type="ECO:0000256" key="3">
    <source>
        <dbReference type="ARBA" id="ARBA00022630"/>
    </source>
</evidence>
<dbReference type="PROSITE" id="PS51318">
    <property type="entry name" value="TAT"/>
    <property type="match status" value="1"/>
</dbReference>
<dbReference type="EMBL" id="CP031264">
    <property type="protein sequence ID" value="AXI78322.1"/>
    <property type="molecule type" value="Genomic_DNA"/>
</dbReference>
<keyword evidence="9" id="KW-1185">Reference proteome</keyword>
<dbReference type="PANTHER" id="PTHR42973">
    <property type="entry name" value="BINDING OXIDOREDUCTASE, PUTATIVE (AFU_ORTHOLOGUE AFUA_1G17690)-RELATED"/>
    <property type="match status" value="1"/>
</dbReference>
<feature type="compositionally biased region" description="Pro residues" evidence="6">
    <location>
        <begin position="7"/>
        <end position="20"/>
    </location>
</feature>
<dbReference type="Pfam" id="PF08031">
    <property type="entry name" value="BBE"/>
    <property type="match status" value="1"/>
</dbReference>
<evidence type="ECO:0000256" key="6">
    <source>
        <dbReference type="SAM" id="MobiDB-lite"/>
    </source>
</evidence>
<dbReference type="Proteomes" id="UP000249340">
    <property type="component" value="Chromosome"/>
</dbReference>
<evidence type="ECO:0000313" key="9">
    <source>
        <dbReference type="Proteomes" id="UP000249340"/>
    </source>
</evidence>
<dbReference type="SUPFAM" id="SSF56176">
    <property type="entry name" value="FAD-binding/transporter-associated domain-like"/>
    <property type="match status" value="1"/>
</dbReference>
<protein>
    <submittedName>
        <fullName evidence="8">FAD-binding oxidoreductase</fullName>
    </submittedName>
</protein>
<dbReference type="Gene3D" id="3.30.465.10">
    <property type="match status" value="1"/>
</dbReference>
<dbReference type="PROSITE" id="PS00862">
    <property type="entry name" value="OX2_COVAL_FAD"/>
    <property type="match status" value="1"/>
</dbReference>
<dbReference type="InterPro" id="IPR036318">
    <property type="entry name" value="FAD-bd_PCMH-like_sf"/>
</dbReference>
<feature type="region of interest" description="Disordered" evidence="6">
    <location>
        <begin position="1"/>
        <end position="27"/>
    </location>
</feature>
<dbReference type="PROSITE" id="PS51387">
    <property type="entry name" value="FAD_PCMH"/>
    <property type="match status" value="1"/>
</dbReference>
<keyword evidence="3" id="KW-0285">Flavoprotein</keyword>
<dbReference type="AlphaFoldDB" id="A0A345SX67"/>
<organism evidence="8 9">
    <name type="scientific">Peterkaempfera bronchialis</name>
    <dbReference type="NCBI Taxonomy" id="2126346"/>
    <lineage>
        <taxon>Bacteria</taxon>
        <taxon>Bacillati</taxon>
        <taxon>Actinomycetota</taxon>
        <taxon>Actinomycetes</taxon>
        <taxon>Kitasatosporales</taxon>
        <taxon>Streptomycetaceae</taxon>
        <taxon>Peterkaempfera</taxon>
    </lineage>
</organism>
<keyword evidence="4" id="KW-0274">FAD</keyword>
<dbReference type="PANTHER" id="PTHR42973:SF39">
    <property type="entry name" value="FAD-BINDING PCMH-TYPE DOMAIN-CONTAINING PROTEIN"/>
    <property type="match status" value="1"/>
</dbReference>
<evidence type="ECO:0000256" key="4">
    <source>
        <dbReference type="ARBA" id="ARBA00022827"/>
    </source>
</evidence>
<dbReference type="OrthoDB" id="545125at2"/>
<comment type="similarity">
    <text evidence="2">Belongs to the oxygen-dependent FAD-linked oxidoreductase family.</text>
</comment>
<comment type="cofactor">
    <cofactor evidence="1">
        <name>FAD</name>
        <dbReference type="ChEBI" id="CHEBI:57692"/>
    </cofactor>
</comment>
<name>A0A345SX67_9ACTN</name>
<keyword evidence="5" id="KW-0560">Oxidoreductase</keyword>
<dbReference type="InterPro" id="IPR006093">
    <property type="entry name" value="Oxy_OxRdtase_FAD_BS"/>
</dbReference>
<feature type="region of interest" description="Disordered" evidence="6">
    <location>
        <begin position="52"/>
        <end position="91"/>
    </location>
</feature>
<dbReference type="InterPro" id="IPR016166">
    <property type="entry name" value="FAD-bd_PCMH"/>
</dbReference>
<dbReference type="Gene3D" id="3.30.43.10">
    <property type="entry name" value="Uridine Diphospho-n-acetylenolpyruvylglucosamine Reductase, domain 2"/>
    <property type="match status" value="1"/>
</dbReference>
<dbReference type="InterPro" id="IPR050416">
    <property type="entry name" value="FAD-linked_Oxidoreductase"/>
</dbReference>